<proteinExistence type="predicted"/>
<dbReference type="EMBL" id="CP132976">
    <property type="protein sequence ID" value="WMD21560.1"/>
    <property type="molecule type" value="Genomic_DNA"/>
</dbReference>
<evidence type="ECO:0000313" key="1">
    <source>
        <dbReference type="EMBL" id="WMD21560.1"/>
    </source>
</evidence>
<dbReference type="RefSeq" id="WP_306945384.1">
    <property type="nucleotide sequence ID" value="NZ_CP132976.1"/>
</dbReference>
<organism evidence="1 2">
    <name type="scientific">Achromobacter seleniivolatilans</name>
    <dbReference type="NCBI Taxonomy" id="3047478"/>
    <lineage>
        <taxon>Bacteria</taxon>
        <taxon>Pseudomonadati</taxon>
        <taxon>Pseudomonadota</taxon>
        <taxon>Betaproteobacteria</taxon>
        <taxon>Burkholderiales</taxon>
        <taxon>Alcaligenaceae</taxon>
        <taxon>Achromobacter</taxon>
    </lineage>
</organism>
<reference evidence="1 2" key="1">
    <citation type="submission" date="2023-08" db="EMBL/GenBank/DDBJ databases">
        <title>Achromobacter seleniivolatilans sp. nov., isolated from seleniferous soil.</title>
        <authorList>
            <person name="Zhang S."/>
            <person name="Li K."/>
            <person name="Peng J."/>
            <person name="Zhao Q."/>
            <person name="Wang H."/>
            <person name="Guo Y."/>
        </authorList>
    </citation>
    <scope>NUCLEOTIDE SEQUENCE [LARGE SCALE GENOMIC DNA]</scope>
    <source>
        <strain evidence="1 2">R39</strain>
    </source>
</reference>
<keyword evidence="2" id="KW-1185">Reference proteome</keyword>
<gene>
    <name evidence="1" type="ORF">RAS12_04075</name>
</gene>
<sequence length="103" mass="11053">MSDHPFTYDRWATPDDPEFGIVRVDDLRKIERACGGIWAIARIVGSGVGELEATGTIPLNAWVVSNLMGGVESICDQIADLVGRTINDPTLDSVLAKAVNVAQ</sequence>
<protein>
    <submittedName>
        <fullName evidence="1">Uncharacterized protein</fullName>
    </submittedName>
</protein>
<name>A0ABY9M3N2_9BURK</name>
<accession>A0ABY9M3N2</accession>
<evidence type="ECO:0000313" key="2">
    <source>
        <dbReference type="Proteomes" id="UP001234798"/>
    </source>
</evidence>
<dbReference type="Proteomes" id="UP001234798">
    <property type="component" value="Chromosome"/>
</dbReference>